<evidence type="ECO:0000313" key="1">
    <source>
        <dbReference type="EMBL" id="EGO21450.1"/>
    </source>
</evidence>
<gene>
    <name evidence="1" type="ORF">SERLADRAFT_440708</name>
</gene>
<organism>
    <name type="scientific">Serpula lacrymans var. lacrymans (strain S7.9)</name>
    <name type="common">Dry rot fungus</name>
    <dbReference type="NCBI Taxonomy" id="578457"/>
    <lineage>
        <taxon>Eukaryota</taxon>
        <taxon>Fungi</taxon>
        <taxon>Dikarya</taxon>
        <taxon>Basidiomycota</taxon>
        <taxon>Agaricomycotina</taxon>
        <taxon>Agaricomycetes</taxon>
        <taxon>Agaricomycetidae</taxon>
        <taxon>Boletales</taxon>
        <taxon>Coniophorineae</taxon>
        <taxon>Serpulaceae</taxon>
        <taxon>Serpula</taxon>
    </lineage>
</organism>
<dbReference type="AlphaFoldDB" id="F8P4B2"/>
<dbReference type="HOGENOM" id="CLU_1185633_0_0_1"/>
<dbReference type="KEGG" id="sla:SERLADRAFT_440708"/>
<dbReference type="Proteomes" id="UP000008064">
    <property type="component" value="Unassembled WGS sequence"/>
</dbReference>
<dbReference type="GeneID" id="18815420"/>
<proteinExistence type="predicted"/>
<accession>F8P4B2</accession>
<dbReference type="RefSeq" id="XP_007321236.1">
    <property type="nucleotide sequence ID" value="XM_007321174.1"/>
</dbReference>
<sequence length="234" mass="25466">MSDRHTYFYLFHQSNATCPNATYSLDTFHCWQQSLLVADGLHAVTVSLASLVEELTWDNNSVLSIGATLLMEHLQIASLEQHLRKNCKDGEREAVEAFLRLGGQTVCDNTRNILAQQGYLTSPPPDLLSLPAIMGHTFPGRHPPHSPPLPPPASCPSLPGLVLPVPAPPSPARSSITNSIVPAANAVKELQDIAIPMRPVTPLPQLPQPRRNCQLCHQRPEPVLLIPLGCTPCV</sequence>
<reference evidence="1" key="1">
    <citation type="submission" date="2011-04" db="EMBL/GenBank/DDBJ databases">
        <title>Evolution of plant cell wall degrading machinery underlies the functional diversity of forest fungi.</title>
        <authorList>
            <consortium name="US DOE Joint Genome Institute (JGI-PGF)"/>
            <person name="Eastwood D.C."/>
            <person name="Floudas D."/>
            <person name="Binder M."/>
            <person name="Majcherczyk A."/>
            <person name="Schneider P."/>
            <person name="Aerts A."/>
            <person name="Asiegbu F.O."/>
            <person name="Baker S.E."/>
            <person name="Barry K."/>
            <person name="Bendiksby M."/>
            <person name="Blumentritt M."/>
            <person name="Coutinho P.M."/>
            <person name="Cullen D."/>
            <person name="Cullen D."/>
            <person name="Gathman A."/>
            <person name="Goodell B."/>
            <person name="Henrissat B."/>
            <person name="Ihrmark K."/>
            <person name="Kauserud H."/>
            <person name="Kohler A."/>
            <person name="LaButti K."/>
            <person name="Lapidus A."/>
            <person name="Lavin J.L."/>
            <person name="Lee Y.-H."/>
            <person name="Lindquist E."/>
            <person name="Lilly W."/>
            <person name="Lucas S."/>
            <person name="Morin E."/>
            <person name="Murat C."/>
            <person name="Oguiza J.A."/>
            <person name="Park J."/>
            <person name="Pisabarro A.G."/>
            <person name="Riley R."/>
            <person name="Rosling A."/>
            <person name="Salamov A."/>
            <person name="Schmidt O."/>
            <person name="Schmutz J."/>
            <person name="Skrede I."/>
            <person name="Stenlid J."/>
            <person name="Wiebenga A."/>
            <person name="Xie X."/>
            <person name="Kues U."/>
            <person name="Hibbett D.S."/>
            <person name="Hoffmeister D."/>
            <person name="Hogberg N."/>
            <person name="Martin F."/>
            <person name="Grigoriev I.V."/>
            <person name="Watkinson S.C."/>
        </authorList>
    </citation>
    <scope>NUCLEOTIDE SEQUENCE</scope>
    <source>
        <strain evidence="1">S7.9</strain>
    </source>
</reference>
<name>F8P4B2_SERL9</name>
<protein>
    <submittedName>
        <fullName evidence="1">Uncharacterized protein</fullName>
    </submittedName>
</protein>
<dbReference type="EMBL" id="GL945438">
    <property type="protein sequence ID" value="EGO21450.1"/>
    <property type="molecule type" value="Genomic_DNA"/>
</dbReference>